<dbReference type="InParanoid" id="Q0UB86"/>
<evidence type="ECO:0000256" key="1">
    <source>
        <dbReference type="SAM" id="MobiDB-lite"/>
    </source>
</evidence>
<organism evidence="2 3">
    <name type="scientific">Phaeosphaeria nodorum (strain SN15 / ATCC MYA-4574 / FGSC 10173)</name>
    <name type="common">Glume blotch fungus</name>
    <name type="synonym">Parastagonospora nodorum</name>
    <dbReference type="NCBI Taxonomy" id="321614"/>
    <lineage>
        <taxon>Eukaryota</taxon>
        <taxon>Fungi</taxon>
        <taxon>Dikarya</taxon>
        <taxon>Ascomycota</taxon>
        <taxon>Pezizomycotina</taxon>
        <taxon>Dothideomycetes</taxon>
        <taxon>Pleosporomycetidae</taxon>
        <taxon>Pleosporales</taxon>
        <taxon>Pleosporineae</taxon>
        <taxon>Phaeosphaeriaceae</taxon>
        <taxon>Parastagonospora</taxon>
    </lineage>
</organism>
<feature type="compositionally biased region" description="Acidic residues" evidence="1">
    <location>
        <begin position="40"/>
        <end position="60"/>
    </location>
</feature>
<gene>
    <name evidence="2" type="ORF">SNOG_10978</name>
</gene>
<reference evidence="3" key="1">
    <citation type="journal article" date="2007" name="Plant Cell">
        <title>Dothideomycete-plant interactions illuminated by genome sequencing and EST analysis of the wheat pathogen Stagonospora nodorum.</title>
        <authorList>
            <person name="Hane J.K."/>
            <person name="Lowe R.G."/>
            <person name="Solomon P.S."/>
            <person name="Tan K.C."/>
            <person name="Schoch C.L."/>
            <person name="Spatafora J.W."/>
            <person name="Crous P.W."/>
            <person name="Kodira C."/>
            <person name="Birren B.W."/>
            <person name="Galagan J.E."/>
            <person name="Torriani S.F."/>
            <person name="McDonald B.A."/>
            <person name="Oliver R.P."/>
        </authorList>
    </citation>
    <scope>NUCLEOTIDE SEQUENCE [LARGE SCALE GENOMIC DNA]</scope>
    <source>
        <strain evidence="3">SN15 / ATCC MYA-4574 / FGSC 10173</strain>
    </source>
</reference>
<protein>
    <submittedName>
        <fullName evidence="2">Uncharacterized protein</fullName>
    </submittedName>
</protein>
<dbReference type="Proteomes" id="UP000001055">
    <property type="component" value="Unassembled WGS sequence"/>
</dbReference>
<dbReference type="EMBL" id="CH445342">
    <property type="protein sequence ID" value="EAT81477.1"/>
    <property type="molecule type" value="Genomic_DNA"/>
</dbReference>
<dbReference type="HOGENOM" id="CLU_2237549_0_0_1"/>
<dbReference type="GeneID" id="5978142"/>
<dbReference type="AlphaFoldDB" id="Q0UB86"/>
<dbReference type="VEuPathDB" id="FungiDB:JI435_109780"/>
<evidence type="ECO:0000313" key="2">
    <source>
        <dbReference type="EMBL" id="EAT81477.1"/>
    </source>
</evidence>
<evidence type="ECO:0000313" key="3">
    <source>
        <dbReference type="Proteomes" id="UP000001055"/>
    </source>
</evidence>
<name>Q0UB86_PHANO</name>
<accession>Q0UB86</accession>
<dbReference type="RefSeq" id="XP_001801234.1">
    <property type="nucleotide sequence ID" value="XM_001801182.1"/>
</dbReference>
<dbReference type="KEGG" id="pno:SNOG_10978"/>
<sequence length="105" mass="11448">MSKVAEFGNGLERLDKRTLAEVEASMRDGKGVVVIGDGPGLDEEDLEGYMSSDDGDEGIELEEHVSSDDGSEGGELEEHISSDDGSEERELEVQMHQLYRLSFIG</sequence>
<proteinExistence type="predicted"/>
<feature type="region of interest" description="Disordered" evidence="1">
    <location>
        <begin position="31"/>
        <end position="90"/>
    </location>
</feature>